<comment type="pathway">
    <text evidence="1">Cofactor biosynthesis; thiamine diphosphate biosynthesis.</text>
</comment>
<gene>
    <name evidence="8" type="ORF">GCM10011342_16480</name>
</gene>
<dbReference type="PANTHER" id="PTHR20858">
    <property type="entry name" value="PHOSPHOMETHYLPYRIMIDINE KINASE"/>
    <property type="match status" value="1"/>
</dbReference>
<keyword evidence="4" id="KW-0547">Nucleotide-binding</keyword>
<dbReference type="InterPro" id="IPR013749">
    <property type="entry name" value="PM/HMP-P_kinase-1"/>
</dbReference>
<dbReference type="GO" id="GO:0008972">
    <property type="term" value="F:phosphomethylpyrimidine kinase activity"/>
    <property type="evidence" value="ECO:0007669"/>
    <property type="project" value="InterPro"/>
</dbReference>
<dbReference type="GO" id="GO:0009228">
    <property type="term" value="P:thiamine biosynthetic process"/>
    <property type="evidence" value="ECO:0007669"/>
    <property type="project" value="InterPro"/>
</dbReference>
<evidence type="ECO:0000256" key="1">
    <source>
        <dbReference type="ARBA" id="ARBA00004948"/>
    </source>
</evidence>
<dbReference type="UniPathway" id="UPA00060">
    <property type="reaction ID" value="UER00138"/>
</dbReference>
<dbReference type="CDD" id="cd01169">
    <property type="entry name" value="HMPP_kinase"/>
    <property type="match status" value="1"/>
</dbReference>
<dbReference type="SUPFAM" id="SSF53613">
    <property type="entry name" value="Ribokinase-like"/>
    <property type="match status" value="1"/>
</dbReference>
<dbReference type="FunFam" id="3.40.1190.20:FF:000003">
    <property type="entry name" value="Phosphomethylpyrimidine kinase ThiD"/>
    <property type="match status" value="1"/>
</dbReference>
<keyword evidence="3" id="KW-0808">Transferase</keyword>
<comment type="caution">
    <text evidence="8">The sequence shown here is derived from an EMBL/GenBank/DDBJ whole genome shotgun (WGS) entry which is preliminary data.</text>
</comment>
<dbReference type="GO" id="GO:0005829">
    <property type="term" value="C:cytosol"/>
    <property type="evidence" value="ECO:0007669"/>
    <property type="project" value="TreeGrafter"/>
</dbReference>
<proteinExistence type="predicted"/>
<reference evidence="8" key="2">
    <citation type="submission" date="2020-09" db="EMBL/GenBank/DDBJ databases">
        <authorList>
            <person name="Sun Q."/>
            <person name="Zhou Y."/>
        </authorList>
    </citation>
    <scope>NUCLEOTIDE SEQUENCE</scope>
    <source>
        <strain evidence="8">CGMCC 1.12921</strain>
    </source>
</reference>
<dbReference type="NCBIfam" id="TIGR00097">
    <property type="entry name" value="HMP-P_kinase"/>
    <property type="match status" value="1"/>
</dbReference>
<evidence type="ECO:0000313" key="8">
    <source>
        <dbReference type="EMBL" id="GGD08337.1"/>
    </source>
</evidence>
<evidence type="ECO:0000313" key="9">
    <source>
        <dbReference type="Proteomes" id="UP000613582"/>
    </source>
</evidence>
<dbReference type="Proteomes" id="UP000613582">
    <property type="component" value="Unassembled WGS sequence"/>
</dbReference>
<keyword evidence="9" id="KW-1185">Reference proteome</keyword>
<dbReference type="Pfam" id="PF08543">
    <property type="entry name" value="Phos_pyr_kin"/>
    <property type="match status" value="1"/>
</dbReference>
<feature type="domain" description="Pyridoxamine kinase/Phosphomethylpyrimidine kinase" evidence="7">
    <location>
        <begin position="12"/>
        <end position="257"/>
    </location>
</feature>
<keyword evidence="5 8" id="KW-0418">Kinase</keyword>
<dbReference type="GO" id="GO:0008902">
    <property type="term" value="F:hydroxymethylpyrimidine kinase activity"/>
    <property type="evidence" value="ECO:0007669"/>
    <property type="project" value="UniProtKB-EC"/>
</dbReference>
<reference evidence="8" key="1">
    <citation type="journal article" date="2014" name="Int. J. Syst. Evol. Microbiol.">
        <title>Complete genome sequence of Corynebacterium casei LMG S-19264T (=DSM 44701T), isolated from a smear-ripened cheese.</title>
        <authorList>
            <consortium name="US DOE Joint Genome Institute (JGI-PGF)"/>
            <person name="Walter F."/>
            <person name="Albersmeier A."/>
            <person name="Kalinowski J."/>
            <person name="Ruckert C."/>
        </authorList>
    </citation>
    <scope>NUCLEOTIDE SEQUENCE</scope>
    <source>
        <strain evidence="8">CGMCC 1.12921</strain>
    </source>
</reference>
<dbReference type="Gene3D" id="3.40.1190.20">
    <property type="match status" value="1"/>
</dbReference>
<name>A0A8J2V623_9PROT</name>
<evidence type="ECO:0000256" key="2">
    <source>
        <dbReference type="ARBA" id="ARBA00012135"/>
    </source>
</evidence>
<evidence type="ECO:0000256" key="6">
    <source>
        <dbReference type="ARBA" id="ARBA00022840"/>
    </source>
</evidence>
<protein>
    <recommendedName>
        <fullName evidence="2">hydroxymethylpyrimidine kinase</fullName>
        <ecNumber evidence="2">2.7.1.49</ecNumber>
    </recommendedName>
</protein>
<sequence length="268" mass="26799">MKGRVLIIAGSDPSGGAGIQADIKAVTALGAYAATAITAVTVQNTLGVTGIHAIPPDIISGQIDAVLSDIGADVIKIGMIGSVSTAGIIEAVLKANPAIPAVLDPVLVATSGDALGDSDVAAFIQDRLLALTTLVTPNMPEAEALTGLTVTGEATQKLAGQALVRAGAQAALVKGGHGGADTVTDVLCTRDHPPRAFLKPRIRSTNTHGTGCTLASAIAAGLAQGLDIDQAVTRALDYVWMAIKTAPGLGSGNGPLNHAHSFKSPESQ</sequence>
<dbReference type="InterPro" id="IPR029056">
    <property type="entry name" value="Ribokinase-like"/>
</dbReference>
<dbReference type="EC" id="2.7.1.49" evidence="2"/>
<evidence type="ECO:0000256" key="3">
    <source>
        <dbReference type="ARBA" id="ARBA00022679"/>
    </source>
</evidence>
<evidence type="ECO:0000256" key="4">
    <source>
        <dbReference type="ARBA" id="ARBA00022741"/>
    </source>
</evidence>
<evidence type="ECO:0000256" key="5">
    <source>
        <dbReference type="ARBA" id="ARBA00022777"/>
    </source>
</evidence>
<keyword evidence="6" id="KW-0067">ATP-binding</keyword>
<accession>A0A8J2V623</accession>
<dbReference type="RefSeq" id="WP_188158878.1">
    <property type="nucleotide sequence ID" value="NZ_BMGH01000001.1"/>
</dbReference>
<dbReference type="PANTHER" id="PTHR20858:SF17">
    <property type="entry name" value="HYDROXYMETHYLPYRIMIDINE_PHOSPHOMETHYLPYRIMIDINE KINASE THI20-RELATED"/>
    <property type="match status" value="1"/>
</dbReference>
<evidence type="ECO:0000259" key="7">
    <source>
        <dbReference type="Pfam" id="PF08543"/>
    </source>
</evidence>
<dbReference type="GO" id="GO:0005524">
    <property type="term" value="F:ATP binding"/>
    <property type="evidence" value="ECO:0007669"/>
    <property type="project" value="UniProtKB-KW"/>
</dbReference>
<dbReference type="InterPro" id="IPR004399">
    <property type="entry name" value="HMP/HMP-P_kinase_dom"/>
</dbReference>
<dbReference type="GO" id="GO:0009229">
    <property type="term" value="P:thiamine diphosphate biosynthetic process"/>
    <property type="evidence" value="ECO:0007669"/>
    <property type="project" value="UniProtKB-UniPathway"/>
</dbReference>
<dbReference type="AlphaFoldDB" id="A0A8J2V623"/>
<organism evidence="8 9">
    <name type="scientific">Aquisalinus flavus</name>
    <dbReference type="NCBI Taxonomy" id="1526572"/>
    <lineage>
        <taxon>Bacteria</taxon>
        <taxon>Pseudomonadati</taxon>
        <taxon>Pseudomonadota</taxon>
        <taxon>Alphaproteobacteria</taxon>
        <taxon>Parvularculales</taxon>
        <taxon>Parvularculaceae</taxon>
        <taxon>Aquisalinus</taxon>
    </lineage>
</organism>
<dbReference type="EMBL" id="BMGH01000001">
    <property type="protein sequence ID" value="GGD08337.1"/>
    <property type="molecule type" value="Genomic_DNA"/>
</dbReference>